<dbReference type="Gene3D" id="2.40.420.20">
    <property type="match status" value="1"/>
</dbReference>
<comment type="caution">
    <text evidence="5">The sequence shown here is derived from an EMBL/GenBank/DDBJ whole genome shotgun (WGS) entry which is preliminary data.</text>
</comment>
<evidence type="ECO:0000256" key="2">
    <source>
        <dbReference type="ARBA" id="ARBA00023054"/>
    </source>
</evidence>
<dbReference type="InterPro" id="IPR050465">
    <property type="entry name" value="UPF0194_transport"/>
</dbReference>
<dbReference type="Gene3D" id="2.40.50.100">
    <property type="match status" value="1"/>
</dbReference>
<comment type="subcellular location">
    <subcellularLocation>
        <location evidence="1">Cell envelope</location>
    </subcellularLocation>
</comment>
<organism evidence="5 6">
    <name type="scientific">Pseudoalteromonas phenolica</name>
    <dbReference type="NCBI Taxonomy" id="161398"/>
    <lineage>
        <taxon>Bacteria</taxon>
        <taxon>Pseudomonadati</taxon>
        <taxon>Pseudomonadota</taxon>
        <taxon>Gammaproteobacteria</taxon>
        <taxon>Alteromonadales</taxon>
        <taxon>Pseudoalteromonadaceae</taxon>
        <taxon>Pseudoalteromonas</taxon>
    </lineage>
</organism>
<dbReference type="Gene3D" id="1.10.287.470">
    <property type="entry name" value="Helix hairpin bin"/>
    <property type="match status" value="1"/>
</dbReference>
<keyword evidence="4" id="KW-0812">Transmembrane</keyword>
<feature type="transmembrane region" description="Helical" evidence="4">
    <location>
        <begin position="23"/>
        <end position="46"/>
    </location>
</feature>
<reference evidence="5 6" key="1">
    <citation type="submission" date="2018-01" db="EMBL/GenBank/DDBJ databases">
        <title>Co-occurrence of chitin degradation, pigmentation and bioactivity in marine Pseudoalteromonas.</title>
        <authorList>
            <person name="Paulsen S."/>
            <person name="Gram L."/>
            <person name="Machado H."/>
        </authorList>
    </citation>
    <scope>NUCLEOTIDE SEQUENCE [LARGE SCALE GENOMIC DNA]</scope>
    <source>
        <strain evidence="5 6">S3663</strain>
    </source>
</reference>
<evidence type="ECO:0000313" key="6">
    <source>
        <dbReference type="Proteomes" id="UP000309186"/>
    </source>
</evidence>
<evidence type="ECO:0000256" key="3">
    <source>
        <dbReference type="SAM" id="Coils"/>
    </source>
</evidence>
<evidence type="ECO:0000256" key="1">
    <source>
        <dbReference type="ARBA" id="ARBA00004196"/>
    </source>
</evidence>
<feature type="coiled-coil region" evidence="3">
    <location>
        <begin position="187"/>
        <end position="214"/>
    </location>
</feature>
<dbReference type="Proteomes" id="UP000309186">
    <property type="component" value="Unassembled WGS sequence"/>
</dbReference>
<dbReference type="RefSeq" id="WP_138479274.1">
    <property type="nucleotide sequence ID" value="NZ_PPSW01000007.1"/>
</dbReference>
<name>A0A5R9Q4P7_9GAMM</name>
<evidence type="ECO:0000313" key="5">
    <source>
        <dbReference type="EMBL" id="TLX48141.1"/>
    </source>
</evidence>
<dbReference type="EMBL" id="PPSW01000007">
    <property type="protein sequence ID" value="TLX48141.1"/>
    <property type="molecule type" value="Genomic_DNA"/>
</dbReference>
<keyword evidence="4" id="KW-1133">Transmembrane helix</keyword>
<sequence length="425" mass="47810">MSYIPDTSAQDSQVVTPKNKKKWIIRALVCLFIVISFYFVVSPLLMSWSGGQSAISIDKLRIAKVKKGDFIRDLAIQGKVIAARRPVLYSPAQGSVTYLVDAGDSVELSQVVARIESPELQSLFEQETTKLSRLKTQLSREKIQAKQIQLQQENRIGQAHVALNAAKREMRRSDEAIKNQVISDIDYQKAKDDLENAEREYNHVNKEVALLKESQAFEIQTYELEFNAQKVKVTELQRLVTGLEIRSPVVGVVGNLNFEQKNTVSKNQPLMSVVDLSEYELEVQIPEIYADDLAIGLLAEITFNENTFLGKLVAISPEISQGRVQGKVRFSKQSPANLRQNQRLTTRIILEQKQNVAYLPRGQYLQKSGQFLYVFRDGEAIRTPVKLGSIGLTKVEIVSGLAVNDQVVISNMNVFKEAQSVRVIQ</sequence>
<dbReference type="OrthoDB" id="5752864at2"/>
<protein>
    <submittedName>
        <fullName evidence="5">Efflux transporter periplasmic adaptor subunit</fullName>
    </submittedName>
</protein>
<evidence type="ECO:0000256" key="4">
    <source>
        <dbReference type="SAM" id="Phobius"/>
    </source>
</evidence>
<proteinExistence type="predicted"/>
<dbReference type="Gene3D" id="2.40.30.170">
    <property type="match status" value="1"/>
</dbReference>
<dbReference type="AlphaFoldDB" id="A0A5R9Q4P7"/>
<gene>
    <name evidence="5" type="ORF">C1E24_04910</name>
</gene>
<dbReference type="GO" id="GO:0030313">
    <property type="term" value="C:cell envelope"/>
    <property type="evidence" value="ECO:0007669"/>
    <property type="project" value="UniProtKB-SubCell"/>
</dbReference>
<keyword evidence="2 3" id="KW-0175">Coiled coil</keyword>
<keyword evidence="4" id="KW-0472">Membrane</keyword>
<accession>A0A5R9Q4P7</accession>
<dbReference type="PANTHER" id="PTHR32347:SF14">
    <property type="entry name" value="EFFLUX SYSTEM COMPONENT YKNX-RELATED"/>
    <property type="match status" value="1"/>
</dbReference>
<dbReference type="PANTHER" id="PTHR32347">
    <property type="entry name" value="EFFLUX SYSTEM COMPONENT YKNX-RELATED"/>
    <property type="match status" value="1"/>
</dbReference>